<organism evidence="2 3">
    <name type="scientific">Cupriavidus taiwanensis</name>
    <dbReference type="NCBI Taxonomy" id="164546"/>
    <lineage>
        <taxon>Bacteria</taxon>
        <taxon>Pseudomonadati</taxon>
        <taxon>Pseudomonadota</taxon>
        <taxon>Betaproteobacteria</taxon>
        <taxon>Burkholderiales</taxon>
        <taxon>Burkholderiaceae</taxon>
        <taxon>Cupriavidus</taxon>
    </lineage>
</organism>
<keyword evidence="1" id="KW-0732">Signal</keyword>
<dbReference type="SUPFAM" id="SSF101082">
    <property type="entry name" value="Typo IV secretion system protein TraC"/>
    <property type="match status" value="1"/>
</dbReference>
<reference evidence="3" key="1">
    <citation type="submission" date="2018-01" db="EMBL/GenBank/DDBJ databases">
        <authorList>
            <person name="Gaut B.S."/>
            <person name="Morton B.R."/>
            <person name="Clegg M.T."/>
            <person name="Duvall M.R."/>
        </authorList>
    </citation>
    <scope>NUCLEOTIDE SEQUENCE [LARGE SCALE GENOMIC DNA]</scope>
</reference>
<comment type="caution">
    <text evidence="2">The sequence shown here is derived from an EMBL/GenBank/DDBJ whole genome shotgun (WGS) entry which is preliminary data.</text>
</comment>
<evidence type="ECO:0000313" key="2">
    <source>
        <dbReference type="EMBL" id="SOY77630.1"/>
    </source>
</evidence>
<dbReference type="EMBL" id="OFSP01000078">
    <property type="protein sequence ID" value="SOY77630.1"/>
    <property type="molecule type" value="Genomic_DNA"/>
</dbReference>
<feature type="signal peptide" evidence="1">
    <location>
        <begin position="1"/>
        <end position="22"/>
    </location>
</feature>
<protein>
    <submittedName>
        <fullName evidence="2">TrbJ-like protein</fullName>
    </submittedName>
</protein>
<proteinExistence type="predicted"/>
<evidence type="ECO:0000313" key="3">
    <source>
        <dbReference type="Proteomes" id="UP000256297"/>
    </source>
</evidence>
<feature type="chain" id="PRO_5016919606" evidence="1">
    <location>
        <begin position="23"/>
        <end position="245"/>
    </location>
</feature>
<gene>
    <name evidence="2" type="primary">trbJ</name>
    <name evidence="2" type="ORF">CBM2589_U10143</name>
</gene>
<dbReference type="RefSeq" id="WP_116342936.1">
    <property type="nucleotide sequence ID" value="NZ_OFSP01000078.1"/>
</dbReference>
<dbReference type="Proteomes" id="UP000256297">
    <property type="component" value="Unassembled WGS sequence"/>
</dbReference>
<accession>A0A375CQX8</accession>
<sequence>MKSWIVRAALVAGLAVSTNVHAGGLPVIDVANLVQTTRTALQSLKTEIYENTNIAYQYRMMANQLLQATGMDPAHLTEQLDAIKDEIGKFDLYGVTLNDLYGAVSDNADYLSKVRSMVKASGKPSGQWLEDQRTLLANGDKTAKNLFDLGNSVVKNVQSQAKRRQKIQKEMKLTGTAQAAAEATNEMLDVLANQNSDLLQMMSAKVQSDADKDQKALAVETESLETARRLQAERDQQRQKILNLK</sequence>
<dbReference type="AlphaFoldDB" id="A0A375CQX8"/>
<name>A0A375CQX8_9BURK</name>
<evidence type="ECO:0000256" key="1">
    <source>
        <dbReference type="SAM" id="SignalP"/>
    </source>
</evidence>